<sequence length="68" mass="7656">MSSYYTSVSDFTHLAECPKVLPRISILQVRSKGHEAAVERTEDVQALQDFYTSLTSSHKFNVSQHVLA</sequence>
<evidence type="ECO:0000313" key="2">
    <source>
        <dbReference type="Proteomes" id="UP001203423"/>
    </source>
</evidence>
<keyword evidence="2" id="KW-1185">Reference proteome</keyword>
<reference evidence="1 2" key="1">
    <citation type="submission" date="2022-01" db="EMBL/GenBank/DDBJ databases">
        <title>Whole genome-based taxonomy of the Shewanellaceae.</title>
        <authorList>
            <person name="Martin-Rodriguez A.J."/>
        </authorList>
    </citation>
    <scope>NUCLEOTIDE SEQUENCE [LARGE SCALE GENOMIC DNA]</scope>
    <source>
        <strain evidence="1 2">DSM 17177</strain>
    </source>
</reference>
<dbReference type="EMBL" id="JAKIKS010000079">
    <property type="protein sequence ID" value="MCL1126225.1"/>
    <property type="molecule type" value="Genomic_DNA"/>
</dbReference>
<dbReference type="Proteomes" id="UP001203423">
    <property type="component" value="Unassembled WGS sequence"/>
</dbReference>
<name>A0ABT0LFH5_9GAMM</name>
<comment type="caution">
    <text evidence="1">The sequence shown here is derived from an EMBL/GenBank/DDBJ whole genome shotgun (WGS) entry which is preliminary data.</text>
</comment>
<proteinExistence type="predicted"/>
<organism evidence="1 2">
    <name type="scientific">Shewanella surugensis</name>
    <dbReference type="NCBI Taxonomy" id="212020"/>
    <lineage>
        <taxon>Bacteria</taxon>
        <taxon>Pseudomonadati</taxon>
        <taxon>Pseudomonadota</taxon>
        <taxon>Gammaproteobacteria</taxon>
        <taxon>Alteromonadales</taxon>
        <taxon>Shewanellaceae</taxon>
        <taxon>Shewanella</taxon>
    </lineage>
</organism>
<dbReference type="RefSeq" id="WP_248941615.1">
    <property type="nucleotide sequence ID" value="NZ_JAKIKS010000079.1"/>
</dbReference>
<protein>
    <submittedName>
        <fullName evidence="1">Uncharacterized protein</fullName>
    </submittedName>
</protein>
<accession>A0ABT0LFH5</accession>
<evidence type="ECO:0000313" key="1">
    <source>
        <dbReference type="EMBL" id="MCL1126225.1"/>
    </source>
</evidence>
<gene>
    <name evidence="1" type="ORF">L2764_17505</name>
</gene>